<dbReference type="PANTHER" id="PTHR30627">
    <property type="entry name" value="PEPTIDOGLYCAN D,D-TRANSPEPTIDASE"/>
    <property type="match status" value="1"/>
</dbReference>
<dbReference type="Gene3D" id="3.40.710.10">
    <property type="entry name" value="DD-peptidase/beta-lactamase superfamily"/>
    <property type="match status" value="1"/>
</dbReference>
<evidence type="ECO:0000313" key="18">
    <source>
        <dbReference type="Proteomes" id="UP001461341"/>
    </source>
</evidence>
<evidence type="ECO:0000256" key="2">
    <source>
        <dbReference type="ARBA" id="ARBA00004236"/>
    </source>
</evidence>
<keyword evidence="3" id="KW-1003">Cell membrane</keyword>
<dbReference type="NCBIfam" id="TIGR03423">
    <property type="entry name" value="pbp2_mrdA"/>
    <property type="match status" value="1"/>
</dbReference>
<keyword evidence="12 14" id="KW-0472">Membrane</keyword>
<dbReference type="InterPro" id="IPR036138">
    <property type="entry name" value="PBP_dimer_sf"/>
</dbReference>
<accession>A0ABZ2YD44</accession>
<keyword evidence="8 17" id="KW-0378">Hydrolase</keyword>
<keyword evidence="4" id="KW-0997">Cell inner membrane</keyword>
<dbReference type="SUPFAM" id="SSF56601">
    <property type="entry name" value="beta-lactamase/transpeptidase-like"/>
    <property type="match status" value="1"/>
</dbReference>
<keyword evidence="13" id="KW-0961">Cell wall biogenesis/degradation</keyword>
<feature type="transmembrane region" description="Helical" evidence="14">
    <location>
        <begin position="12"/>
        <end position="31"/>
    </location>
</feature>
<name>A0ABZ2YD44_9BACT</name>
<dbReference type="InterPro" id="IPR001460">
    <property type="entry name" value="PCN-bd_Tpept"/>
</dbReference>
<evidence type="ECO:0000256" key="5">
    <source>
        <dbReference type="ARBA" id="ARBA00022645"/>
    </source>
</evidence>
<keyword evidence="7 14" id="KW-0812">Transmembrane</keyword>
<feature type="domain" description="Penicillin-binding protein transpeptidase" evidence="15">
    <location>
        <begin position="247"/>
        <end position="563"/>
    </location>
</feature>
<evidence type="ECO:0000256" key="12">
    <source>
        <dbReference type="ARBA" id="ARBA00023136"/>
    </source>
</evidence>
<dbReference type="InterPro" id="IPR017790">
    <property type="entry name" value="Penicillin-binding_protein_2"/>
</dbReference>
<proteinExistence type="predicted"/>
<keyword evidence="6" id="KW-0645">Protease</keyword>
<evidence type="ECO:0000256" key="11">
    <source>
        <dbReference type="ARBA" id="ARBA00022989"/>
    </source>
</evidence>
<dbReference type="InterPro" id="IPR050515">
    <property type="entry name" value="Beta-lactam/transpept"/>
</dbReference>
<dbReference type="SUPFAM" id="SSF56519">
    <property type="entry name" value="Penicillin binding protein dimerisation domain"/>
    <property type="match status" value="1"/>
</dbReference>
<evidence type="ECO:0000256" key="6">
    <source>
        <dbReference type="ARBA" id="ARBA00022670"/>
    </source>
</evidence>
<evidence type="ECO:0000256" key="7">
    <source>
        <dbReference type="ARBA" id="ARBA00022692"/>
    </source>
</evidence>
<gene>
    <name evidence="17" type="primary">mrdA</name>
    <name evidence="17" type="ORF">QBE54_04080</name>
</gene>
<dbReference type="EC" id="3.4.16.4" evidence="17"/>
<evidence type="ECO:0000256" key="3">
    <source>
        <dbReference type="ARBA" id="ARBA00022475"/>
    </source>
</evidence>
<protein>
    <submittedName>
        <fullName evidence="17">Penicillin-binding protein 2</fullName>
        <ecNumber evidence="17">3.4.16.4</ecNumber>
    </submittedName>
</protein>
<evidence type="ECO:0000256" key="14">
    <source>
        <dbReference type="SAM" id="Phobius"/>
    </source>
</evidence>
<evidence type="ECO:0000259" key="16">
    <source>
        <dbReference type="Pfam" id="PF03717"/>
    </source>
</evidence>
<evidence type="ECO:0000256" key="13">
    <source>
        <dbReference type="ARBA" id="ARBA00023316"/>
    </source>
</evidence>
<evidence type="ECO:0000259" key="15">
    <source>
        <dbReference type="Pfam" id="PF00905"/>
    </source>
</evidence>
<reference evidence="17 18" key="1">
    <citation type="submission" date="2023-03" db="EMBL/GenBank/DDBJ databases">
        <title>Novel Species.</title>
        <authorList>
            <person name="Ma S."/>
        </authorList>
    </citation>
    <scope>NUCLEOTIDE SEQUENCE [LARGE SCALE GENOMIC DNA]</scope>
    <source>
        <strain evidence="17 18">B11</strain>
    </source>
</reference>
<dbReference type="Pfam" id="PF00905">
    <property type="entry name" value="Transpeptidase"/>
    <property type="match status" value="1"/>
</dbReference>
<organism evidence="17 18">
    <name type="scientific">Thermatribacter velox</name>
    <dbReference type="NCBI Taxonomy" id="3039681"/>
    <lineage>
        <taxon>Bacteria</taxon>
        <taxon>Pseudomonadati</taxon>
        <taxon>Atribacterota</taxon>
        <taxon>Atribacteria</taxon>
        <taxon>Atribacterales</taxon>
        <taxon>Thermatribacteraceae</taxon>
        <taxon>Thermatribacter</taxon>
    </lineage>
</organism>
<evidence type="ECO:0000256" key="9">
    <source>
        <dbReference type="ARBA" id="ARBA00022960"/>
    </source>
</evidence>
<dbReference type="InterPro" id="IPR012338">
    <property type="entry name" value="Beta-lactam/transpept-like"/>
</dbReference>
<keyword evidence="9" id="KW-0133">Cell shape</keyword>
<dbReference type="GO" id="GO:0009002">
    <property type="term" value="F:serine-type D-Ala-D-Ala carboxypeptidase activity"/>
    <property type="evidence" value="ECO:0007669"/>
    <property type="project" value="UniProtKB-EC"/>
</dbReference>
<dbReference type="Pfam" id="PF03717">
    <property type="entry name" value="PBP_dimer"/>
    <property type="match status" value="1"/>
</dbReference>
<evidence type="ECO:0000256" key="4">
    <source>
        <dbReference type="ARBA" id="ARBA00022519"/>
    </source>
</evidence>
<evidence type="ECO:0000256" key="1">
    <source>
        <dbReference type="ARBA" id="ARBA00004167"/>
    </source>
</evidence>
<dbReference type="InterPro" id="IPR005311">
    <property type="entry name" value="PBP_dimer"/>
</dbReference>
<evidence type="ECO:0000256" key="8">
    <source>
        <dbReference type="ARBA" id="ARBA00022801"/>
    </source>
</evidence>
<dbReference type="EMBL" id="CP121689">
    <property type="protein sequence ID" value="WZL76914.1"/>
    <property type="molecule type" value="Genomic_DNA"/>
</dbReference>
<keyword evidence="10" id="KW-0573">Peptidoglycan synthesis</keyword>
<feature type="domain" description="Penicillin-binding protein dimerisation" evidence="16">
    <location>
        <begin position="56"/>
        <end position="215"/>
    </location>
</feature>
<evidence type="ECO:0000313" key="17">
    <source>
        <dbReference type="EMBL" id="WZL76914.1"/>
    </source>
</evidence>
<dbReference type="RefSeq" id="WP_369019079.1">
    <property type="nucleotide sequence ID" value="NZ_CP121689.1"/>
</dbReference>
<keyword evidence="11 14" id="KW-1133">Transmembrane helix</keyword>
<dbReference type="PANTHER" id="PTHR30627:SF2">
    <property type="entry name" value="PEPTIDOGLYCAN D,D-TRANSPEPTIDASE MRDA"/>
    <property type="match status" value="1"/>
</dbReference>
<keyword evidence="5 17" id="KW-0121">Carboxypeptidase</keyword>
<dbReference type="Gene3D" id="3.90.1310.10">
    <property type="entry name" value="Penicillin-binding protein 2a (Domain 2)"/>
    <property type="match status" value="1"/>
</dbReference>
<dbReference type="Proteomes" id="UP001461341">
    <property type="component" value="Chromosome"/>
</dbReference>
<dbReference type="Gene3D" id="3.30.1390.30">
    <property type="entry name" value="Penicillin-binding protein 2a, domain 3"/>
    <property type="match status" value="1"/>
</dbReference>
<comment type="subcellular location">
    <subcellularLocation>
        <location evidence="2">Cell membrane</location>
    </subcellularLocation>
    <subcellularLocation>
        <location evidence="1">Membrane</location>
        <topology evidence="1">Single-pass membrane protein</topology>
    </subcellularLocation>
</comment>
<keyword evidence="18" id="KW-1185">Reference proteome</keyword>
<sequence>MENQKTILDRRIEVLIWILGIIFIALSARLWQISVLQGEIFKEKSEANRIRIIELRAPRGIIYDRNGEILAEDVPQFQIVFRPGSLGLEEAVSKLEALFKGRIAINPKQRSTNEWILCDNLSLEEVIRFEEARQELPGLSVETIPMRFYPHGEYVFHVVGYVGKVTLQEVEKGDYNIQDFSGKGGVELFYDKLLRGEKGFKKLEVDAKGRVLRVLENQPPHFRNSIALTLDLPFQKFCMNLLKDKKGVIIAGNPRTGAIFSLASSPAFDPNQLSKGMSQEEWEALSRDQSFPLTNRATQALYPPGSVFKLLVALAAAEEMPDLDEKTFFCPGYFEHNDWKYPCWKRGGHGRISFKEAIAQSCNVVFYQLGLQLGVEKLEEYARLLGFGSPTGIDLPGEIGGFFPNPIWKRRQYGEPWYPGDTINLAIGQGYLMVTPLEIYRMICVLANRGVFCQPHLLDRVIDNQRGEILAFEPFQQKVASFKEETWRKVIDGMRLVVKQGTGKACADLGIDLAAKTGTAQNPHGEDHSWFAGFFPADQPEFAFVVMIEHGGDGSGEAAGTARAMIEWWLKNRGKSHD</sequence>
<evidence type="ECO:0000256" key="10">
    <source>
        <dbReference type="ARBA" id="ARBA00022984"/>
    </source>
</evidence>